<accession>A0ABY3CJ07</accession>
<organism evidence="1 2">
    <name type="scientific">Candidatus Methylobacter oryzae</name>
    <dbReference type="NCBI Taxonomy" id="2497749"/>
    <lineage>
        <taxon>Bacteria</taxon>
        <taxon>Pseudomonadati</taxon>
        <taxon>Pseudomonadota</taxon>
        <taxon>Gammaproteobacteria</taxon>
        <taxon>Methylococcales</taxon>
        <taxon>Methylococcaceae</taxon>
        <taxon>Methylobacter</taxon>
    </lineage>
</organism>
<keyword evidence="2" id="KW-1185">Reference proteome</keyword>
<dbReference type="Proteomes" id="UP000733744">
    <property type="component" value="Unassembled WGS sequence"/>
</dbReference>
<comment type="caution">
    <text evidence="1">The sequence shown here is derived from an EMBL/GenBank/DDBJ whole genome shotgun (WGS) entry which is preliminary data.</text>
</comment>
<reference evidence="1 2" key="1">
    <citation type="journal article" date="2019" name="Antonie Van Leeuwenhoek">
        <title>Description of 'Ca. Methylobacter oryzae' KRF1, a novel species from the environmentally important Methylobacter clade 2.</title>
        <authorList>
            <person name="Khatri K."/>
            <person name="Mohite J.A."/>
            <person name="Pandit P.S."/>
            <person name="Bahulikar R."/>
            <person name="Rahalkar M.C."/>
        </authorList>
    </citation>
    <scope>NUCLEOTIDE SEQUENCE [LARGE SCALE GENOMIC DNA]</scope>
    <source>
        <strain evidence="1 2">KRF1</strain>
    </source>
</reference>
<proteinExistence type="predicted"/>
<dbReference type="Gene3D" id="3.40.190.10">
    <property type="entry name" value="Periplasmic binding protein-like II"/>
    <property type="match status" value="1"/>
</dbReference>
<dbReference type="EMBL" id="RYFG02000008">
    <property type="protein sequence ID" value="TRX03274.1"/>
    <property type="molecule type" value="Genomic_DNA"/>
</dbReference>
<protein>
    <submittedName>
        <fullName evidence="1">Uncharacterized protein</fullName>
    </submittedName>
</protein>
<gene>
    <name evidence="1" type="ORF">EKO24_000935</name>
</gene>
<evidence type="ECO:0000313" key="1">
    <source>
        <dbReference type="EMBL" id="TRX03274.1"/>
    </source>
</evidence>
<sequence>MRAVEPLAVVTAATSPLDTLSLDNLKLIYQRKSQIDPEGNRWVPLNLPISDPLRRSFSLTLFSMLPEEQEDYWNVQYFNGITPPKVMASEEAILRFVTSTTGSIGYIRKQKVDSRVKTLLLITPTAEK</sequence>
<dbReference type="SUPFAM" id="SSF53850">
    <property type="entry name" value="Periplasmic binding protein-like II"/>
    <property type="match status" value="1"/>
</dbReference>
<evidence type="ECO:0000313" key="2">
    <source>
        <dbReference type="Proteomes" id="UP000733744"/>
    </source>
</evidence>
<name>A0ABY3CJ07_9GAMM</name>